<keyword evidence="4" id="KW-0378">Hydrolase</keyword>
<evidence type="ECO:0000256" key="2">
    <source>
        <dbReference type="ARBA" id="ARBA00006247"/>
    </source>
</evidence>
<dbReference type="Pfam" id="PF07687">
    <property type="entry name" value="M20_dimer"/>
    <property type="match status" value="1"/>
</dbReference>
<evidence type="ECO:0000256" key="4">
    <source>
        <dbReference type="ARBA" id="ARBA00022801"/>
    </source>
</evidence>
<dbReference type="PIRSF" id="PIRSF036696">
    <property type="entry name" value="ACY-1"/>
    <property type="match status" value="1"/>
</dbReference>
<evidence type="ECO:0000256" key="1">
    <source>
        <dbReference type="ARBA" id="ARBA00001947"/>
    </source>
</evidence>
<dbReference type="SUPFAM" id="SSF55031">
    <property type="entry name" value="Bacterial exopeptidase dimerisation domain"/>
    <property type="match status" value="1"/>
</dbReference>
<evidence type="ECO:0000259" key="6">
    <source>
        <dbReference type="Pfam" id="PF07687"/>
    </source>
</evidence>
<dbReference type="Pfam" id="PF01546">
    <property type="entry name" value="Peptidase_M20"/>
    <property type="match status" value="1"/>
</dbReference>
<accession>A0A0D4C284</accession>
<keyword evidence="8" id="KW-1185">Reference proteome</keyword>
<protein>
    <recommendedName>
        <fullName evidence="6">Peptidase M20 dimerisation domain-containing protein</fullName>
    </recommendedName>
</protein>
<dbReference type="PANTHER" id="PTHR43808">
    <property type="entry name" value="ACETYLORNITHINE DEACETYLASE"/>
    <property type="match status" value="1"/>
</dbReference>
<dbReference type="InterPro" id="IPR050072">
    <property type="entry name" value="Peptidase_M20A"/>
</dbReference>
<dbReference type="PATRIC" id="fig|1618207.4.peg.3396"/>
<dbReference type="Gene3D" id="3.40.630.10">
    <property type="entry name" value="Zn peptidases"/>
    <property type="match status" value="1"/>
</dbReference>
<comment type="similarity">
    <text evidence="2">Belongs to the peptidase M20A family.</text>
</comment>
<gene>
    <name evidence="7" type="ORF">UM93_16715</name>
</gene>
<dbReference type="Gene3D" id="3.30.70.360">
    <property type="match status" value="1"/>
</dbReference>
<keyword evidence="5" id="KW-0862">Zinc</keyword>
<dbReference type="AlphaFoldDB" id="A0A0D4C284"/>
<evidence type="ECO:0000313" key="7">
    <source>
        <dbReference type="EMBL" id="AJT42703.1"/>
    </source>
</evidence>
<dbReference type="InterPro" id="IPR002933">
    <property type="entry name" value="Peptidase_M20"/>
</dbReference>
<dbReference type="Proteomes" id="UP000061839">
    <property type="component" value="Chromosome"/>
</dbReference>
<proteinExistence type="inferred from homology"/>
<dbReference type="STRING" id="1618207.UM93_16715"/>
<reference evidence="7 8" key="1">
    <citation type="journal article" date="2015" name="Genome Announc.">
        <title>Complete Genome Sequencing of Protease-Producing Novel Arthrobacter sp. Strain IHBB 11108 Using PacBio Single-Molecule Real-Time Sequencing Technology.</title>
        <authorList>
            <person name="Kiran S."/>
            <person name="Swarnkar M.K."/>
            <person name="Pal M."/>
            <person name="Thakur R."/>
            <person name="Tewari R."/>
            <person name="Singh A.K."/>
            <person name="Gulati A."/>
        </authorList>
    </citation>
    <scope>NUCLEOTIDE SEQUENCE [LARGE SCALE GENOMIC DNA]</scope>
    <source>
        <strain evidence="7 8">IHBB 11108</strain>
    </source>
</reference>
<dbReference type="GO" id="GO:0016787">
    <property type="term" value="F:hydrolase activity"/>
    <property type="evidence" value="ECO:0007669"/>
    <property type="project" value="UniProtKB-KW"/>
</dbReference>
<dbReference type="InterPro" id="IPR036264">
    <property type="entry name" value="Bact_exopeptidase_dim_dom"/>
</dbReference>
<evidence type="ECO:0000313" key="8">
    <source>
        <dbReference type="Proteomes" id="UP000061839"/>
    </source>
</evidence>
<organism evidence="7 8">
    <name type="scientific">Psychromicrobium lacuslunae</name>
    <dbReference type="NCBI Taxonomy" id="1618207"/>
    <lineage>
        <taxon>Bacteria</taxon>
        <taxon>Bacillati</taxon>
        <taxon>Actinomycetota</taxon>
        <taxon>Actinomycetes</taxon>
        <taxon>Micrococcales</taxon>
        <taxon>Micrococcaceae</taxon>
        <taxon>Psychromicrobium</taxon>
    </lineage>
</organism>
<feature type="domain" description="Peptidase M20 dimerisation" evidence="6">
    <location>
        <begin position="195"/>
        <end position="324"/>
    </location>
</feature>
<dbReference type="Gene3D" id="1.10.150.900">
    <property type="match status" value="1"/>
</dbReference>
<dbReference type="GO" id="GO:0046872">
    <property type="term" value="F:metal ion binding"/>
    <property type="evidence" value="ECO:0007669"/>
    <property type="project" value="UniProtKB-KW"/>
</dbReference>
<dbReference type="RefSeq" id="WP_045076593.1">
    <property type="nucleotide sequence ID" value="NZ_CP011005.1"/>
</dbReference>
<dbReference type="NCBIfam" id="NF005913">
    <property type="entry name" value="PRK07906.1"/>
    <property type="match status" value="1"/>
</dbReference>
<dbReference type="KEGG" id="ari:UM93_16715"/>
<sequence>MTVDAAQLCAELIRFDTSNFGEGKSHGERRLAEFIAEKLQSVGFQPMLLGPQPERLSVVLRVPGRNRELPALLVQAHLDVVPAEAEQWSYDPFSGLIQDGYIYGRGACDMKDMVAMTLATLLNWGATGERPERDILVIFVADEEDKGEYGAAWLVAEHPELFDGVEAAIGESGAAANLLPAADGSTVRLYPIATAERGTLHLRVRAEGVSGHGSRPVQVNAVSNLLDGLQRVAHYRWPLQLTPVVTQYLEQTTAALGFNADLSSEEGVKAAIEAMGEAGEVAAVTVRCSATPTVLRAGYKVNVIPGVAEADIDVRCVPGAEQSTLETLDELLGPLLSRSFIAHESPTSSPIDSQWFEAMKASVLRYDAEAVVVPYCMGGGTDAKAFSSLSIHCYGFSPLGADPEGRRYQGVHGVDERIPVASVRSGQLVLQDFLSNV</sequence>
<dbReference type="InterPro" id="IPR011650">
    <property type="entry name" value="Peptidase_M20_dimer"/>
</dbReference>
<dbReference type="EMBL" id="CP011005">
    <property type="protein sequence ID" value="AJT42703.1"/>
    <property type="molecule type" value="Genomic_DNA"/>
</dbReference>
<keyword evidence="3" id="KW-0479">Metal-binding</keyword>
<evidence type="ECO:0000256" key="5">
    <source>
        <dbReference type="ARBA" id="ARBA00022833"/>
    </source>
</evidence>
<dbReference type="SUPFAM" id="SSF53187">
    <property type="entry name" value="Zn-dependent exopeptidases"/>
    <property type="match status" value="1"/>
</dbReference>
<dbReference type="HOGENOM" id="CLU_021802_11_2_11"/>
<dbReference type="PANTHER" id="PTHR43808:SF8">
    <property type="entry name" value="PEPTIDASE M20 DIMERISATION DOMAIN-CONTAINING PROTEIN"/>
    <property type="match status" value="1"/>
</dbReference>
<name>A0A0D4C284_9MICC</name>
<comment type="cofactor">
    <cofactor evidence="1">
        <name>Zn(2+)</name>
        <dbReference type="ChEBI" id="CHEBI:29105"/>
    </cofactor>
</comment>
<evidence type="ECO:0000256" key="3">
    <source>
        <dbReference type="ARBA" id="ARBA00022723"/>
    </source>
</evidence>